<dbReference type="EC" id="2.4.2.2" evidence="6"/>
<comment type="catalytic activity">
    <reaction evidence="13">
        <text>thymidine + phosphate = 2-deoxy-alpha-D-ribose 1-phosphate + thymine</text>
        <dbReference type="Rhea" id="RHEA:16037"/>
        <dbReference type="ChEBI" id="CHEBI:17748"/>
        <dbReference type="ChEBI" id="CHEBI:17821"/>
        <dbReference type="ChEBI" id="CHEBI:43474"/>
        <dbReference type="ChEBI" id="CHEBI:57259"/>
        <dbReference type="EC" id="2.4.2.2"/>
    </reaction>
</comment>
<evidence type="ECO:0000313" key="15">
    <source>
        <dbReference type="EMBL" id="OTY12100.1"/>
    </source>
</evidence>
<dbReference type="Gene3D" id="1.20.970.10">
    <property type="entry name" value="Transferase, Pyrimidine Nucleoside Phosphorylase, Chain C"/>
    <property type="match status" value="1"/>
</dbReference>
<accession>A0A243A479</accession>
<evidence type="ECO:0000256" key="12">
    <source>
        <dbReference type="ARBA" id="ARBA00048453"/>
    </source>
</evidence>
<dbReference type="InterPro" id="IPR036566">
    <property type="entry name" value="PYNP-like_C_sf"/>
</dbReference>
<reference evidence="15 16" key="1">
    <citation type="submission" date="2016-10" db="EMBL/GenBank/DDBJ databases">
        <title>Comparative genomics of Bacillus thuringiensis reveals a path to pathogens against multiple invertebrate hosts.</title>
        <authorList>
            <person name="Zheng J."/>
            <person name="Gao Q."/>
            <person name="Liu H."/>
            <person name="Peng D."/>
            <person name="Ruan L."/>
            <person name="Sun M."/>
        </authorList>
    </citation>
    <scope>NUCLEOTIDE SEQUENCE [LARGE SCALE GENOMIC DNA]</scope>
    <source>
        <strain evidence="15">BGSC 4BM1</strain>
    </source>
</reference>
<keyword evidence="8" id="KW-0328">Glycosyltransferase</keyword>
<evidence type="ECO:0000256" key="3">
    <source>
        <dbReference type="ARBA" id="ARBA00003877"/>
    </source>
</evidence>
<evidence type="ECO:0000256" key="7">
    <source>
        <dbReference type="ARBA" id="ARBA00014680"/>
    </source>
</evidence>
<dbReference type="InterPro" id="IPR018090">
    <property type="entry name" value="Pyrmidine_PPas_bac/euk"/>
</dbReference>
<evidence type="ECO:0000256" key="6">
    <source>
        <dbReference type="ARBA" id="ARBA00011889"/>
    </source>
</evidence>
<dbReference type="GO" id="GO:0006206">
    <property type="term" value="P:pyrimidine nucleobase metabolic process"/>
    <property type="evidence" value="ECO:0007669"/>
    <property type="project" value="InterPro"/>
</dbReference>
<evidence type="ECO:0000259" key="14">
    <source>
        <dbReference type="SMART" id="SM00941"/>
    </source>
</evidence>
<comment type="similarity">
    <text evidence="4">Belongs to the thymidine/pyrimidine-nucleoside phosphorylase family.</text>
</comment>
<dbReference type="NCBIfam" id="NF004490">
    <property type="entry name" value="PRK05820.1"/>
    <property type="match status" value="1"/>
</dbReference>
<dbReference type="NCBIfam" id="NF004747">
    <property type="entry name" value="PRK06078.1"/>
    <property type="match status" value="1"/>
</dbReference>
<name>A0A243A479_BACTU</name>
<comment type="subunit">
    <text evidence="5">Homodimer.</text>
</comment>
<comment type="function">
    <text evidence="3">Catalyzes phosphorolysis of the pyrimidine nucleosides uridine, thymidine and 2'-deoxyuridine with the formation of the corresponding pyrimidine base and ribose-1-phosphate.</text>
</comment>
<dbReference type="Gene3D" id="3.40.1030.10">
    <property type="entry name" value="Nucleoside phosphorylase/phosphoribosyltransferase catalytic domain"/>
    <property type="match status" value="1"/>
</dbReference>
<dbReference type="Pfam" id="PF07831">
    <property type="entry name" value="PYNP_C"/>
    <property type="match status" value="1"/>
</dbReference>
<gene>
    <name evidence="15" type="primary">deoA</name>
    <name evidence="15" type="ORF">BK732_25810</name>
</gene>
<dbReference type="RefSeq" id="WP_002143040.1">
    <property type="nucleotide sequence ID" value="NZ_NFDG01000128.1"/>
</dbReference>
<dbReference type="FunFam" id="3.90.1170.30:FF:000002">
    <property type="entry name" value="Pyrimidine-nucleoside phosphorylase"/>
    <property type="match status" value="1"/>
</dbReference>
<dbReference type="GO" id="GO:0009032">
    <property type="term" value="F:thymidine phosphorylase activity"/>
    <property type="evidence" value="ECO:0007669"/>
    <property type="project" value="TreeGrafter"/>
</dbReference>
<dbReference type="GO" id="GO:0005829">
    <property type="term" value="C:cytosol"/>
    <property type="evidence" value="ECO:0007669"/>
    <property type="project" value="TreeGrafter"/>
</dbReference>
<sequence>MRMVDLIAKKRDGHALTTEEINFIVEGYTNGSIPDYQMSSLAMAIFFQDMNDQERADLTMAMVNSGDTIDLSAIEGVKVDKHSTGGVGDTTTLVLGPLVAALGVPVAKMSGRGLGHTGGTIDKLEAVPGFHVEIENDEFMRLVNENKIAVIGQSGNLTPADKKLYALRDVTATVNSIPLIASSIMSKKIAAGADAIVLDVKTGAGAFMKTDEDAKRLAEAMVRIGNNVGRNTMAVISDMSQPLGEAIGNALEVQEAIDTLQGKGPKDLEELCLTLGSQMVYLAGQASSLEDAREKLIEVMNNGKALESFKTFLSAQGGDASVVDDPSKLPQAQFKIEVEAKEDGYVSEIVADEIGTAAMLLGAGRATKESEIDLAVGLMLRKKVGDSVKKGDSLVTIYANRENVEDVKAKIYENMKIAKNHVDAPTLVHGIVTK</sequence>
<dbReference type="Pfam" id="PF00591">
    <property type="entry name" value="Glycos_transf_3"/>
    <property type="match status" value="1"/>
</dbReference>
<evidence type="ECO:0000256" key="9">
    <source>
        <dbReference type="ARBA" id="ARBA00022679"/>
    </source>
</evidence>
<dbReference type="SMART" id="SM00941">
    <property type="entry name" value="PYNP_C"/>
    <property type="match status" value="1"/>
</dbReference>
<dbReference type="InterPro" id="IPR036320">
    <property type="entry name" value="Glycosyl_Trfase_fam3_N_dom_sf"/>
</dbReference>
<evidence type="ECO:0000313" key="16">
    <source>
        <dbReference type="Proteomes" id="UP000194860"/>
    </source>
</evidence>
<feature type="domain" description="Pyrimidine nucleoside phosphorylase C-terminal" evidence="14">
    <location>
        <begin position="345"/>
        <end position="418"/>
    </location>
</feature>
<dbReference type="InterPro" id="IPR013102">
    <property type="entry name" value="PYNP_C"/>
</dbReference>
<proteinExistence type="inferred from homology"/>
<dbReference type="SUPFAM" id="SSF52418">
    <property type="entry name" value="Nucleoside phosphorylase/phosphoribosyltransferase catalytic domain"/>
    <property type="match status" value="1"/>
</dbReference>
<dbReference type="Proteomes" id="UP000194860">
    <property type="component" value="Unassembled WGS sequence"/>
</dbReference>
<keyword evidence="10" id="KW-0479">Metal-binding</keyword>
<evidence type="ECO:0000256" key="4">
    <source>
        <dbReference type="ARBA" id="ARBA00006915"/>
    </source>
</evidence>
<dbReference type="InterPro" id="IPR000053">
    <property type="entry name" value="Thymidine/pyrmidine_PPase"/>
</dbReference>
<evidence type="ECO:0000256" key="13">
    <source>
        <dbReference type="ARBA" id="ARBA00048525"/>
    </source>
</evidence>
<evidence type="ECO:0000256" key="2">
    <source>
        <dbReference type="ARBA" id="ARBA00001958"/>
    </source>
</evidence>
<dbReference type="Gene3D" id="3.90.1170.30">
    <property type="entry name" value="Pyrimidine nucleoside phosphorylase-like, C-terminal domain"/>
    <property type="match status" value="1"/>
</dbReference>
<dbReference type="EMBL" id="NFDG01000128">
    <property type="protein sequence ID" value="OTY12100.1"/>
    <property type="molecule type" value="Genomic_DNA"/>
</dbReference>
<keyword evidence="11" id="KW-0630">Potassium</keyword>
<dbReference type="NCBIfam" id="TIGR02644">
    <property type="entry name" value="Y_phosphoryl"/>
    <property type="match status" value="1"/>
</dbReference>
<dbReference type="InterPro" id="IPR000312">
    <property type="entry name" value="Glycosyl_Trfase_fam3"/>
</dbReference>
<dbReference type="SUPFAM" id="SSF54680">
    <property type="entry name" value="Pyrimidine nucleoside phosphorylase C-terminal domain"/>
    <property type="match status" value="1"/>
</dbReference>
<evidence type="ECO:0000256" key="8">
    <source>
        <dbReference type="ARBA" id="ARBA00022676"/>
    </source>
</evidence>
<comment type="caution">
    <text evidence="15">The sequence shown here is derived from an EMBL/GenBank/DDBJ whole genome shotgun (WGS) entry which is preliminary data.</text>
</comment>
<organism evidence="15 16">
    <name type="scientific">Bacillus thuringiensis serovar navarrensis</name>
    <dbReference type="NCBI Taxonomy" id="339658"/>
    <lineage>
        <taxon>Bacteria</taxon>
        <taxon>Bacillati</taxon>
        <taxon>Bacillota</taxon>
        <taxon>Bacilli</taxon>
        <taxon>Bacillales</taxon>
        <taxon>Bacillaceae</taxon>
        <taxon>Bacillus</taxon>
        <taxon>Bacillus cereus group</taxon>
    </lineage>
</organism>
<dbReference type="GO" id="GO:0006213">
    <property type="term" value="P:pyrimidine nucleoside metabolic process"/>
    <property type="evidence" value="ECO:0007669"/>
    <property type="project" value="InterPro"/>
</dbReference>
<dbReference type="GO" id="GO:0004645">
    <property type="term" value="F:1,4-alpha-oligoglucan phosphorylase activity"/>
    <property type="evidence" value="ECO:0007669"/>
    <property type="project" value="InterPro"/>
</dbReference>
<comment type="cofactor">
    <cofactor evidence="2">
        <name>K(+)</name>
        <dbReference type="ChEBI" id="CHEBI:29103"/>
    </cofactor>
</comment>
<evidence type="ECO:0000256" key="5">
    <source>
        <dbReference type="ARBA" id="ARBA00011738"/>
    </source>
</evidence>
<dbReference type="PROSITE" id="PS00647">
    <property type="entry name" value="THYMID_PHOSPHORYLASE"/>
    <property type="match status" value="1"/>
</dbReference>
<dbReference type="PANTHER" id="PTHR10515:SF0">
    <property type="entry name" value="THYMIDINE PHOSPHORYLASE"/>
    <property type="match status" value="1"/>
</dbReference>
<dbReference type="InterPro" id="IPR035902">
    <property type="entry name" value="Nuc_phospho_transferase"/>
</dbReference>
<evidence type="ECO:0000256" key="1">
    <source>
        <dbReference type="ARBA" id="ARBA00001066"/>
    </source>
</evidence>
<dbReference type="PIRSF" id="PIRSF000478">
    <property type="entry name" value="TP_PyNP"/>
    <property type="match status" value="1"/>
</dbReference>
<dbReference type="FunFam" id="1.20.970.10:FF:000002">
    <property type="entry name" value="Pyrimidine-nucleoside phosphorylase"/>
    <property type="match status" value="1"/>
</dbReference>
<dbReference type="Pfam" id="PF02885">
    <property type="entry name" value="Glycos_trans_3N"/>
    <property type="match status" value="1"/>
</dbReference>
<protein>
    <recommendedName>
        <fullName evidence="7">Pyrimidine-nucleoside phosphorylase</fullName>
        <ecNumber evidence="6">2.4.2.2</ecNumber>
    </recommendedName>
</protein>
<comment type="catalytic activity">
    <reaction evidence="1">
        <text>2'-deoxyuridine + phosphate = 2-deoxy-alpha-D-ribose 1-phosphate + uracil</text>
        <dbReference type="Rhea" id="RHEA:22824"/>
        <dbReference type="ChEBI" id="CHEBI:16450"/>
        <dbReference type="ChEBI" id="CHEBI:17568"/>
        <dbReference type="ChEBI" id="CHEBI:43474"/>
        <dbReference type="ChEBI" id="CHEBI:57259"/>
        <dbReference type="EC" id="2.4.2.2"/>
    </reaction>
</comment>
<evidence type="ECO:0000256" key="11">
    <source>
        <dbReference type="ARBA" id="ARBA00022958"/>
    </source>
</evidence>
<dbReference type="AlphaFoldDB" id="A0A243A479"/>
<dbReference type="InterPro" id="IPR017459">
    <property type="entry name" value="Glycosyl_Trfase_fam3_N_dom"/>
</dbReference>
<dbReference type="SUPFAM" id="SSF47648">
    <property type="entry name" value="Nucleoside phosphorylase/phosphoribosyltransferase N-terminal domain"/>
    <property type="match status" value="1"/>
</dbReference>
<dbReference type="GO" id="GO:0046872">
    <property type="term" value="F:metal ion binding"/>
    <property type="evidence" value="ECO:0007669"/>
    <property type="project" value="UniProtKB-KW"/>
</dbReference>
<dbReference type="FunFam" id="3.40.1030.10:FF:000003">
    <property type="entry name" value="Pyrimidine-nucleoside phosphorylase"/>
    <property type="match status" value="1"/>
</dbReference>
<evidence type="ECO:0000256" key="10">
    <source>
        <dbReference type="ARBA" id="ARBA00022723"/>
    </source>
</evidence>
<comment type="catalytic activity">
    <reaction evidence="12">
        <text>uridine + phosphate = alpha-D-ribose 1-phosphate + uracil</text>
        <dbReference type="Rhea" id="RHEA:24388"/>
        <dbReference type="ChEBI" id="CHEBI:16704"/>
        <dbReference type="ChEBI" id="CHEBI:17568"/>
        <dbReference type="ChEBI" id="CHEBI:43474"/>
        <dbReference type="ChEBI" id="CHEBI:57720"/>
        <dbReference type="EC" id="2.4.2.2"/>
    </reaction>
</comment>
<dbReference type="InterPro" id="IPR017872">
    <property type="entry name" value="Pyrmidine_PPase_CS"/>
</dbReference>
<keyword evidence="9" id="KW-0808">Transferase</keyword>
<dbReference type="PANTHER" id="PTHR10515">
    <property type="entry name" value="THYMIDINE PHOSPHORYLASE"/>
    <property type="match status" value="1"/>
</dbReference>